<dbReference type="EMBL" id="BAAAHH010000009">
    <property type="protein sequence ID" value="GAA0950140.1"/>
    <property type="molecule type" value="Genomic_DNA"/>
</dbReference>
<dbReference type="RefSeq" id="WP_344240744.1">
    <property type="nucleotide sequence ID" value="NZ_BAAAHH010000009.1"/>
</dbReference>
<keyword evidence="2" id="KW-0560">Oxidoreductase</keyword>
<dbReference type="Proteomes" id="UP001500665">
    <property type="component" value="Unassembled WGS sequence"/>
</dbReference>
<dbReference type="SMART" id="SM00903">
    <property type="entry name" value="Flavin_Reduct"/>
    <property type="match status" value="1"/>
</dbReference>
<comment type="caution">
    <text evidence="4">The sequence shown here is derived from an EMBL/GenBank/DDBJ whole genome shotgun (WGS) entry which is preliminary data.</text>
</comment>
<accession>A0ABP4BJK1</accession>
<feature type="domain" description="Flavin reductase like" evidence="3">
    <location>
        <begin position="17"/>
        <end position="158"/>
    </location>
</feature>
<dbReference type="PANTHER" id="PTHR30466">
    <property type="entry name" value="FLAVIN REDUCTASE"/>
    <property type="match status" value="1"/>
</dbReference>
<sequence length="162" mass="16646">MTITTPQVHPAEMRRVLGTFASGVVAVTAVLDGEPVGMACQSFSSLSLEPPLVTFCPGNGSTTWPKIRRAGRFAVNVLAADQEGICMALAGPRKFEGVAWEPGGNGAPLLPGALAWIEADLSAELPGGDHSIVIGAVTALAAERDAAPLLFFRSSFGSLATA</sequence>
<evidence type="ECO:0000313" key="4">
    <source>
        <dbReference type="EMBL" id="GAA0950140.1"/>
    </source>
</evidence>
<evidence type="ECO:0000313" key="5">
    <source>
        <dbReference type="Proteomes" id="UP001500665"/>
    </source>
</evidence>
<dbReference type="Pfam" id="PF01613">
    <property type="entry name" value="Flavin_Reduct"/>
    <property type="match status" value="1"/>
</dbReference>
<dbReference type="InterPro" id="IPR012349">
    <property type="entry name" value="Split_barrel_FMN-bd"/>
</dbReference>
<reference evidence="5" key="1">
    <citation type="journal article" date="2019" name="Int. J. Syst. Evol. Microbiol.">
        <title>The Global Catalogue of Microorganisms (GCM) 10K type strain sequencing project: providing services to taxonomists for standard genome sequencing and annotation.</title>
        <authorList>
            <consortium name="The Broad Institute Genomics Platform"/>
            <consortium name="The Broad Institute Genome Sequencing Center for Infectious Disease"/>
            <person name="Wu L."/>
            <person name="Ma J."/>
        </authorList>
    </citation>
    <scope>NUCLEOTIDE SEQUENCE [LARGE SCALE GENOMIC DNA]</scope>
    <source>
        <strain evidence="5">JCM 10696</strain>
    </source>
</reference>
<dbReference type="InterPro" id="IPR002563">
    <property type="entry name" value="Flavin_Rdtase-like_dom"/>
</dbReference>
<dbReference type="PANTHER" id="PTHR30466:SF11">
    <property type="entry name" value="FLAVIN-DEPENDENT MONOOXYGENASE, REDUCTASE SUBUNIT HSAB"/>
    <property type="match status" value="1"/>
</dbReference>
<gene>
    <name evidence="4" type="ORF">GCM10009550_28380</name>
</gene>
<comment type="similarity">
    <text evidence="1">Belongs to the non-flavoprotein flavin reductase family.</text>
</comment>
<dbReference type="Gene3D" id="2.30.110.10">
    <property type="entry name" value="Electron Transport, Fmn-binding Protein, Chain A"/>
    <property type="match status" value="1"/>
</dbReference>
<organism evidence="4 5">
    <name type="scientific">Actinocorallia libanotica</name>
    <dbReference type="NCBI Taxonomy" id="46162"/>
    <lineage>
        <taxon>Bacteria</taxon>
        <taxon>Bacillati</taxon>
        <taxon>Actinomycetota</taxon>
        <taxon>Actinomycetes</taxon>
        <taxon>Streptosporangiales</taxon>
        <taxon>Thermomonosporaceae</taxon>
        <taxon>Actinocorallia</taxon>
    </lineage>
</organism>
<evidence type="ECO:0000256" key="2">
    <source>
        <dbReference type="ARBA" id="ARBA00023002"/>
    </source>
</evidence>
<proteinExistence type="inferred from homology"/>
<name>A0ABP4BJK1_9ACTN</name>
<evidence type="ECO:0000256" key="1">
    <source>
        <dbReference type="ARBA" id="ARBA00008898"/>
    </source>
</evidence>
<dbReference type="InterPro" id="IPR050268">
    <property type="entry name" value="NADH-dep_flavin_reductase"/>
</dbReference>
<protein>
    <submittedName>
        <fullName evidence="4">Flavin reductase family protein</fullName>
    </submittedName>
</protein>
<evidence type="ECO:0000259" key="3">
    <source>
        <dbReference type="SMART" id="SM00903"/>
    </source>
</evidence>
<keyword evidence="5" id="KW-1185">Reference proteome</keyword>
<dbReference type="SUPFAM" id="SSF50475">
    <property type="entry name" value="FMN-binding split barrel"/>
    <property type="match status" value="1"/>
</dbReference>